<dbReference type="GO" id="GO:0005524">
    <property type="term" value="F:ATP binding"/>
    <property type="evidence" value="ECO:0007669"/>
    <property type="project" value="InterPro"/>
</dbReference>
<dbReference type="InterPro" id="IPR003959">
    <property type="entry name" value="ATPase_AAA_core"/>
</dbReference>
<feature type="domain" description="ATPase AAA-type core" evidence="1">
    <location>
        <begin position="265"/>
        <end position="344"/>
    </location>
</feature>
<dbReference type="PANTHER" id="PTHR43581">
    <property type="entry name" value="ATP/GTP PHOSPHATASE"/>
    <property type="match status" value="1"/>
</dbReference>
<dbReference type="SUPFAM" id="SSF52540">
    <property type="entry name" value="P-loop containing nucleoside triphosphate hydrolases"/>
    <property type="match status" value="1"/>
</dbReference>
<name>A0AAU9AWZ6_LYSEN</name>
<dbReference type="EMBL" id="AP014940">
    <property type="protein sequence ID" value="BAV99429.1"/>
    <property type="molecule type" value="Genomic_DNA"/>
</dbReference>
<gene>
    <name evidence="2" type="ORF">LEN_3942</name>
</gene>
<organism evidence="2 3">
    <name type="scientific">Lysobacter enzymogenes</name>
    <dbReference type="NCBI Taxonomy" id="69"/>
    <lineage>
        <taxon>Bacteria</taxon>
        <taxon>Pseudomonadati</taxon>
        <taxon>Pseudomonadota</taxon>
        <taxon>Gammaproteobacteria</taxon>
        <taxon>Lysobacterales</taxon>
        <taxon>Lysobacteraceae</taxon>
        <taxon>Lysobacter</taxon>
    </lineage>
</organism>
<protein>
    <recommendedName>
        <fullName evidence="1">ATPase AAA-type core domain-containing protein</fullName>
    </recommendedName>
</protein>
<dbReference type="GO" id="GO:0016887">
    <property type="term" value="F:ATP hydrolysis activity"/>
    <property type="evidence" value="ECO:0007669"/>
    <property type="project" value="InterPro"/>
</dbReference>
<dbReference type="PANTHER" id="PTHR43581:SF2">
    <property type="entry name" value="EXCINUCLEASE ATPASE SUBUNIT"/>
    <property type="match status" value="1"/>
</dbReference>
<dbReference type="Gene3D" id="3.40.50.300">
    <property type="entry name" value="P-loop containing nucleotide triphosphate hydrolases"/>
    <property type="match status" value="1"/>
</dbReference>
<dbReference type="InterPro" id="IPR027417">
    <property type="entry name" value="P-loop_NTPase"/>
</dbReference>
<accession>A0AAU9AWZ6</accession>
<sequence>MLRLSSVYYDGAEVPLVGGDAFRSASNTFTVLVGKNGLGKSRLLSRIAKECITAVDDPDAYNWPRSKMLRAGPLVIAISTSPFDKFPAPPRKKDRYTKNYRYVGMRGESMFITSSSISLLSSVTRGLLSKLVLDSNASNLMGVFSALSFFPEFEFIFKPSFSQPYNQNKYDDGIIMRVGGHSFQIDKRFSPAFETMSREDRSYIEYALENVSELFNERKTFSLNVDFLSGGAAINGRRIDLHEVNSISILMDIGLVRLMDIRAIKDNYGPISLRSASSGEQCMLVLMLGIAGYIEDGSVILIDEPEISLHPEWQEDFMDLLKASFRRYKRCQFIIATHSPQIISRMKGRNSFIYSLGKGCLYRADQFSSRSADYQLAELFDSPGLMNEYISRLSFNLVAEMRSRKVIDAEISEKLKKLSAIAVNVDEKDPTSKLIESVFLLADKYA</sequence>
<evidence type="ECO:0000313" key="2">
    <source>
        <dbReference type="EMBL" id="BAV99429.1"/>
    </source>
</evidence>
<evidence type="ECO:0000313" key="3">
    <source>
        <dbReference type="Proteomes" id="UP000218824"/>
    </source>
</evidence>
<dbReference type="AlphaFoldDB" id="A0AAU9AWZ6"/>
<reference evidence="2 3" key="1">
    <citation type="journal article" date="2017" name="DNA Res.">
        <title>Complete genome sequence and expression profile of the commercial lytic enzyme producer Lysobacter enzymogenes M497-1.</title>
        <authorList>
            <person name="Takami H."/>
            <person name="Toyoda A."/>
            <person name="Uchiyama I."/>
            <person name="Itoh T."/>
            <person name="Takaki Y."/>
            <person name="Arai W."/>
            <person name="Nishi S."/>
            <person name="Kawai M."/>
            <person name="Shinya K."/>
            <person name="Ikeda H."/>
        </authorList>
    </citation>
    <scope>NUCLEOTIDE SEQUENCE [LARGE SCALE GENOMIC DNA]</scope>
    <source>
        <strain evidence="2 3">M497-1</strain>
    </source>
</reference>
<evidence type="ECO:0000259" key="1">
    <source>
        <dbReference type="Pfam" id="PF13304"/>
    </source>
</evidence>
<dbReference type="Pfam" id="PF13304">
    <property type="entry name" value="AAA_21"/>
    <property type="match status" value="1"/>
</dbReference>
<proteinExistence type="predicted"/>
<dbReference type="KEGG" id="lem:LEN_3942"/>
<dbReference type="InterPro" id="IPR051396">
    <property type="entry name" value="Bact_Antivir_Def_Nuclease"/>
</dbReference>
<dbReference type="Proteomes" id="UP000218824">
    <property type="component" value="Chromosome"/>
</dbReference>